<proteinExistence type="predicted"/>
<dbReference type="RefSeq" id="WP_285449401.1">
    <property type="nucleotide sequence ID" value="NZ_CP127173.1"/>
</dbReference>
<sequence>MTVHARRYGRWCREHFDAIAAEGVPAPRGGEPADQARPEPEPEPVQPGTEQPQRH</sequence>
<protein>
    <submittedName>
        <fullName evidence="2">Uncharacterized protein</fullName>
    </submittedName>
</protein>
<feature type="region of interest" description="Disordered" evidence="1">
    <location>
        <begin position="21"/>
        <end position="55"/>
    </location>
</feature>
<evidence type="ECO:0000256" key="1">
    <source>
        <dbReference type="SAM" id="MobiDB-lite"/>
    </source>
</evidence>
<accession>A0ABY8XC49</accession>
<evidence type="ECO:0000313" key="3">
    <source>
        <dbReference type="Proteomes" id="UP001227101"/>
    </source>
</evidence>
<dbReference type="Proteomes" id="UP001227101">
    <property type="component" value="Chromosome"/>
</dbReference>
<keyword evidence="3" id="KW-1185">Reference proteome</keyword>
<evidence type="ECO:0000313" key="2">
    <source>
        <dbReference type="EMBL" id="WIV53003.1"/>
    </source>
</evidence>
<dbReference type="EMBL" id="CP127173">
    <property type="protein sequence ID" value="WIV53003.1"/>
    <property type="molecule type" value="Genomic_DNA"/>
</dbReference>
<reference evidence="2 3" key="1">
    <citation type="submission" date="2023-06" db="EMBL/GenBank/DDBJ databases">
        <authorList>
            <person name="Oyuntsetseg B."/>
            <person name="Kim S.B."/>
        </authorList>
    </citation>
    <scope>NUCLEOTIDE SEQUENCE [LARGE SCALE GENOMIC DNA]</scope>
    <source>
        <strain evidence="2 3">2-2</strain>
    </source>
</reference>
<gene>
    <name evidence="2" type="ORF">QP939_29205</name>
</gene>
<organism evidence="2 3">
    <name type="scientific">Amycolatopsis nalaikhensis</name>
    <dbReference type="NCBI Taxonomy" id="715472"/>
    <lineage>
        <taxon>Bacteria</taxon>
        <taxon>Bacillati</taxon>
        <taxon>Actinomycetota</taxon>
        <taxon>Actinomycetes</taxon>
        <taxon>Pseudonocardiales</taxon>
        <taxon>Pseudonocardiaceae</taxon>
        <taxon>Amycolatopsis</taxon>
    </lineage>
</organism>
<name>A0ABY8XC49_9PSEU</name>